<evidence type="ECO:0000256" key="1">
    <source>
        <dbReference type="SAM" id="Phobius"/>
    </source>
</evidence>
<gene>
    <name evidence="3" type="ORF">C8J30_12411</name>
</gene>
<dbReference type="Proteomes" id="UP000247727">
    <property type="component" value="Unassembled WGS sequence"/>
</dbReference>
<keyword evidence="1" id="KW-0812">Transmembrane</keyword>
<evidence type="ECO:0000313" key="3">
    <source>
        <dbReference type="EMBL" id="PYF06729.1"/>
    </source>
</evidence>
<dbReference type="OrthoDB" id="9853807at2"/>
<feature type="transmembrane region" description="Helical" evidence="1">
    <location>
        <begin position="29"/>
        <end position="46"/>
    </location>
</feature>
<feature type="chain" id="PRO_5016374958" evidence="2">
    <location>
        <begin position="20"/>
        <end position="96"/>
    </location>
</feature>
<comment type="caution">
    <text evidence="3">The sequence shown here is derived from an EMBL/GenBank/DDBJ whole genome shotgun (WGS) entry which is preliminary data.</text>
</comment>
<evidence type="ECO:0000313" key="4">
    <source>
        <dbReference type="Proteomes" id="UP000247727"/>
    </source>
</evidence>
<dbReference type="AlphaFoldDB" id="A0A318U498"/>
<keyword evidence="4" id="KW-1185">Reference proteome</keyword>
<feature type="signal peptide" evidence="2">
    <location>
        <begin position="1"/>
        <end position="19"/>
    </location>
</feature>
<accession>A0A318U498</accession>
<sequence>MRVLSVLLAAALALMPVSAQPVRADDKSDAVVAGAILGALIAGAAAKNARKSQRFDYAHDTIFFPPGRQGWMCYVNARQCYVKGHYSASATREIFH</sequence>
<proteinExistence type="predicted"/>
<keyword evidence="2" id="KW-0732">Signal</keyword>
<protein>
    <submittedName>
        <fullName evidence="3">Uncharacterized protein</fullName>
    </submittedName>
</protein>
<evidence type="ECO:0000256" key="2">
    <source>
        <dbReference type="SAM" id="SignalP"/>
    </source>
</evidence>
<dbReference type="EMBL" id="QJTK01000024">
    <property type="protein sequence ID" value="PYF06729.1"/>
    <property type="molecule type" value="Genomic_DNA"/>
</dbReference>
<reference evidence="3 4" key="1">
    <citation type="submission" date="2018-06" db="EMBL/GenBank/DDBJ databases">
        <title>Genomic Encyclopedia of Type Strains, Phase III (KMG-III): the genomes of soil and plant-associated and newly described type strains.</title>
        <authorList>
            <person name="Whitman W."/>
        </authorList>
    </citation>
    <scope>NUCLEOTIDE SEQUENCE [LARGE SCALE GENOMIC DNA]</scope>
    <source>
        <strain evidence="3 4">JA737</strain>
    </source>
</reference>
<name>A0A318U498_9RHOB</name>
<keyword evidence="1" id="KW-0472">Membrane</keyword>
<organism evidence="3 4">
    <name type="scientific">Rhodobacter viridis</name>
    <dbReference type="NCBI Taxonomy" id="1054202"/>
    <lineage>
        <taxon>Bacteria</taxon>
        <taxon>Pseudomonadati</taxon>
        <taxon>Pseudomonadota</taxon>
        <taxon>Alphaproteobacteria</taxon>
        <taxon>Rhodobacterales</taxon>
        <taxon>Rhodobacter group</taxon>
        <taxon>Rhodobacter</taxon>
    </lineage>
</organism>
<keyword evidence="1" id="KW-1133">Transmembrane helix</keyword>
<dbReference type="RefSeq" id="WP_146227954.1">
    <property type="nucleotide sequence ID" value="NZ_QJTK01000024.1"/>
</dbReference>